<dbReference type="InterPro" id="IPR000953">
    <property type="entry name" value="Chromo/chromo_shadow_dom"/>
</dbReference>
<dbReference type="Gene3D" id="2.40.50.40">
    <property type="match status" value="1"/>
</dbReference>
<comment type="subcellular location">
    <subcellularLocation>
        <location evidence="1">Nucleus</location>
    </subcellularLocation>
</comment>
<dbReference type="CDD" id="cd00024">
    <property type="entry name" value="CD_CSD"/>
    <property type="match status" value="1"/>
</dbReference>
<protein>
    <recommendedName>
        <fullName evidence="4">Chromo domain-containing protein</fullName>
    </recommendedName>
</protein>
<feature type="compositionally biased region" description="Basic and acidic residues" evidence="3">
    <location>
        <begin position="16"/>
        <end position="27"/>
    </location>
</feature>
<keyword evidence="2" id="KW-0539">Nucleus</keyword>
<accession>A0A0L0UVD1</accession>
<dbReference type="GO" id="GO:0006338">
    <property type="term" value="P:chromatin remodeling"/>
    <property type="evidence" value="ECO:0007669"/>
    <property type="project" value="UniProtKB-ARBA"/>
</dbReference>
<dbReference type="Proteomes" id="UP000054564">
    <property type="component" value="Unassembled WGS sequence"/>
</dbReference>
<evidence type="ECO:0000256" key="3">
    <source>
        <dbReference type="SAM" id="MobiDB-lite"/>
    </source>
</evidence>
<dbReference type="InterPro" id="IPR016197">
    <property type="entry name" value="Chromo-like_dom_sf"/>
</dbReference>
<evidence type="ECO:0000256" key="2">
    <source>
        <dbReference type="ARBA" id="ARBA00023242"/>
    </source>
</evidence>
<evidence type="ECO:0000256" key="1">
    <source>
        <dbReference type="ARBA" id="ARBA00004123"/>
    </source>
</evidence>
<dbReference type="PRINTS" id="PR00504">
    <property type="entry name" value="CHROMODOMAIN"/>
</dbReference>
<feature type="domain" description="Chromo" evidence="4">
    <location>
        <begin position="41"/>
        <end position="100"/>
    </location>
</feature>
<dbReference type="PANTHER" id="PTHR22812">
    <property type="entry name" value="CHROMOBOX PROTEIN"/>
    <property type="match status" value="1"/>
</dbReference>
<evidence type="ECO:0000313" key="6">
    <source>
        <dbReference type="Proteomes" id="UP000054564"/>
    </source>
</evidence>
<dbReference type="SUPFAM" id="SSF54160">
    <property type="entry name" value="Chromo domain-like"/>
    <property type="match status" value="1"/>
</dbReference>
<feature type="region of interest" description="Disordered" evidence="3">
    <location>
        <begin position="13"/>
        <end position="37"/>
    </location>
</feature>
<dbReference type="Pfam" id="PF00385">
    <property type="entry name" value="Chromo"/>
    <property type="match status" value="1"/>
</dbReference>
<dbReference type="SMART" id="SM00298">
    <property type="entry name" value="CHROMO"/>
    <property type="match status" value="1"/>
</dbReference>
<dbReference type="GO" id="GO:0005634">
    <property type="term" value="C:nucleus"/>
    <property type="evidence" value="ECO:0007669"/>
    <property type="project" value="UniProtKB-SubCell"/>
</dbReference>
<sequence length="108" mass="12713">MRGVHPVFHVSVLRKHTPDQIEGRRTTPPDSITTEEGEEEWEVEEILHWRKRRSKNQFLVAWKGYGPEANSWEPEANLKNCKQLVDKFKTRFPTAPTKYKRTKRRAGG</sequence>
<gene>
    <name evidence="5" type="ORF">PSTG_15591</name>
</gene>
<dbReference type="PROSITE" id="PS50013">
    <property type="entry name" value="CHROMO_2"/>
    <property type="match status" value="1"/>
</dbReference>
<dbReference type="InterPro" id="IPR017984">
    <property type="entry name" value="Chromo_dom_subgr"/>
</dbReference>
<keyword evidence="6" id="KW-1185">Reference proteome</keyword>
<dbReference type="InterPro" id="IPR051219">
    <property type="entry name" value="Heterochromatin_chromo-domain"/>
</dbReference>
<organism evidence="5 6">
    <name type="scientific">Puccinia striiformis f. sp. tritici PST-78</name>
    <dbReference type="NCBI Taxonomy" id="1165861"/>
    <lineage>
        <taxon>Eukaryota</taxon>
        <taxon>Fungi</taxon>
        <taxon>Dikarya</taxon>
        <taxon>Basidiomycota</taxon>
        <taxon>Pucciniomycotina</taxon>
        <taxon>Pucciniomycetes</taxon>
        <taxon>Pucciniales</taxon>
        <taxon>Pucciniaceae</taxon>
        <taxon>Puccinia</taxon>
    </lineage>
</organism>
<proteinExistence type="predicted"/>
<dbReference type="STRING" id="1165861.A0A0L0UVD1"/>
<reference evidence="6" key="1">
    <citation type="submission" date="2014-03" db="EMBL/GenBank/DDBJ databases">
        <title>The Genome Sequence of Puccinia striiformis f. sp. tritici PST-78.</title>
        <authorList>
            <consortium name="The Broad Institute Genome Sequencing Platform"/>
            <person name="Cuomo C."/>
            <person name="Hulbert S."/>
            <person name="Chen X."/>
            <person name="Walker B."/>
            <person name="Young S.K."/>
            <person name="Zeng Q."/>
            <person name="Gargeya S."/>
            <person name="Fitzgerald M."/>
            <person name="Haas B."/>
            <person name="Abouelleil A."/>
            <person name="Alvarado L."/>
            <person name="Arachchi H.M."/>
            <person name="Berlin A.M."/>
            <person name="Chapman S.B."/>
            <person name="Goldberg J."/>
            <person name="Griggs A."/>
            <person name="Gujja S."/>
            <person name="Hansen M."/>
            <person name="Howarth C."/>
            <person name="Imamovic A."/>
            <person name="Larimer J."/>
            <person name="McCowan C."/>
            <person name="Montmayeur A."/>
            <person name="Murphy C."/>
            <person name="Neiman D."/>
            <person name="Pearson M."/>
            <person name="Priest M."/>
            <person name="Roberts A."/>
            <person name="Saif S."/>
            <person name="Shea T."/>
            <person name="Sisk P."/>
            <person name="Sykes S."/>
            <person name="Wortman J."/>
            <person name="Nusbaum C."/>
            <person name="Birren B."/>
        </authorList>
    </citation>
    <scope>NUCLEOTIDE SEQUENCE [LARGE SCALE GENOMIC DNA]</scope>
    <source>
        <strain evidence="6">race PST-78</strain>
    </source>
</reference>
<evidence type="ECO:0000313" key="5">
    <source>
        <dbReference type="EMBL" id="KNE90988.1"/>
    </source>
</evidence>
<name>A0A0L0UVD1_9BASI</name>
<evidence type="ECO:0000259" key="4">
    <source>
        <dbReference type="PROSITE" id="PS50013"/>
    </source>
</evidence>
<dbReference type="EMBL" id="AJIL01000226">
    <property type="protein sequence ID" value="KNE90988.1"/>
    <property type="molecule type" value="Genomic_DNA"/>
</dbReference>
<dbReference type="OrthoDB" id="2630497at2759"/>
<comment type="caution">
    <text evidence="5">The sequence shown here is derived from an EMBL/GenBank/DDBJ whole genome shotgun (WGS) entry which is preliminary data.</text>
</comment>
<dbReference type="InterPro" id="IPR023780">
    <property type="entry name" value="Chromo_domain"/>
</dbReference>
<dbReference type="AlphaFoldDB" id="A0A0L0UVD1"/>